<accession>A0A9E7NPF3</accession>
<sequence length="46" mass="5357">MFELLTLYVTDCFAVKVWGVRTGGQKWVEQVCQLRSTLDFRCQGML</sequence>
<evidence type="ECO:0000313" key="1">
    <source>
        <dbReference type="EMBL" id="UTQ79817.1"/>
    </source>
</evidence>
<keyword evidence="2" id="KW-1185">Reference proteome</keyword>
<evidence type="ECO:0000313" key="2">
    <source>
        <dbReference type="Proteomes" id="UP001059684"/>
    </source>
</evidence>
<proteinExistence type="predicted"/>
<protein>
    <submittedName>
        <fullName evidence="1">Uncharacterized protein</fullName>
    </submittedName>
</protein>
<reference evidence="1" key="1">
    <citation type="submission" date="2022-06" db="EMBL/GenBank/DDBJ databases">
        <authorList>
            <person name="He X."/>
            <person name="Cao L."/>
            <person name="Zhang S."/>
            <person name="Xiao J."/>
            <person name="Tong Y."/>
        </authorList>
    </citation>
    <scope>NUCLEOTIDE SEQUENCE</scope>
</reference>
<organism evidence="1 2">
    <name type="scientific">Plectonema phage JingP1</name>
    <dbReference type="NCBI Taxonomy" id="2961687"/>
    <lineage>
        <taxon>Viruses</taxon>
        <taxon>Duplodnaviria</taxon>
        <taxon>Heunggongvirae</taxon>
        <taxon>Uroviricota</taxon>
        <taxon>Caudoviricetes</taxon>
        <taxon>Saffermanviridae</taxon>
        <taxon>Morrisvirus</taxon>
        <taxon>Morrisvirus JingP1</taxon>
    </lineage>
</organism>
<dbReference type="EMBL" id="ON677538">
    <property type="protein sequence ID" value="UTQ79817.1"/>
    <property type="molecule type" value="Genomic_DNA"/>
</dbReference>
<dbReference type="Proteomes" id="UP001059684">
    <property type="component" value="Segment"/>
</dbReference>
<name>A0A9E7NPF3_9CAUD</name>